<dbReference type="InterPro" id="IPR011990">
    <property type="entry name" value="TPR-like_helical_dom_sf"/>
</dbReference>
<dbReference type="SUPFAM" id="SSF48452">
    <property type="entry name" value="TPR-like"/>
    <property type="match status" value="1"/>
</dbReference>
<comment type="caution">
    <text evidence="1">The sequence shown here is derived from an EMBL/GenBank/DDBJ whole genome shotgun (WGS) entry which is preliminary data.</text>
</comment>
<accession>A0A3S3PZ78</accession>
<reference evidence="1 2" key="1">
    <citation type="submission" date="2018-06" db="EMBL/GenBank/DDBJ databases">
        <title>Pedobacter endophyticus sp. nov., an endophytic bacterium isolated from a leaf of Triticum aestivum.</title>
        <authorList>
            <person name="Zhang L."/>
        </authorList>
    </citation>
    <scope>NUCLEOTIDE SEQUENCE [LARGE SCALE GENOMIC DNA]</scope>
    <source>
        <strain evidence="1 2">CM134L-2</strain>
    </source>
</reference>
<protein>
    <submittedName>
        <fullName evidence="1">SusD/RagB family nutrient-binding outer membrane lipoprotein</fullName>
    </submittedName>
</protein>
<organism evidence="1 2">
    <name type="scientific">Pedobacter chitinilyticus</name>
    <dbReference type="NCBI Taxonomy" id="2233776"/>
    <lineage>
        <taxon>Bacteria</taxon>
        <taxon>Pseudomonadati</taxon>
        <taxon>Bacteroidota</taxon>
        <taxon>Sphingobacteriia</taxon>
        <taxon>Sphingobacteriales</taxon>
        <taxon>Sphingobacteriaceae</taxon>
        <taxon>Pedobacter</taxon>
    </lineage>
</organism>
<dbReference type="AlphaFoldDB" id="A0A3S3PZ78"/>
<dbReference type="PROSITE" id="PS51257">
    <property type="entry name" value="PROKAR_LIPOPROTEIN"/>
    <property type="match status" value="1"/>
</dbReference>
<evidence type="ECO:0000313" key="2">
    <source>
        <dbReference type="Proteomes" id="UP000284120"/>
    </source>
</evidence>
<dbReference type="RefSeq" id="WP_113647647.1">
    <property type="nucleotide sequence ID" value="NZ_QMHN01000003.1"/>
</dbReference>
<dbReference type="InterPro" id="IPR041662">
    <property type="entry name" value="SusD-like_2"/>
</dbReference>
<proteinExistence type="predicted"/>
<dbReference type="EMBL" id="SAYW01000003">
    <property type="protein sequence ID" value="RWU07737.1"/>
    <property type="molecule type" value="Genomic_DNA"/>
</dbReference>
<dbReference type="Gene3D" id="1.25.40.390">
    <property type="match status" value="1"/>
</dbReference>
<gene>
    <name evidence="1" type="ORF">DPV69_12210</name>
</gene>
<evidence type="ECO:0000313" key="1">
    <source>
        <dbReference type="EMBL" id="RWU07737.1"/>
    </source>
</evidence>
<dbReference type="Pfam" id="PF12771">
    <property type="entry name" value="SusD-like_2"/>
    <property type="match status" value="1"/>
</dbReference>
<dbReference type="Proteomes" id="UP000284120">
    <property type="component" value="Unassembled WGS sequence"/>
</dbReference>
<dbReference type="OrthoDB" id="9766256at2"/>
<keyword evidence="1" id="KW-0449">Lipoprotein</keyword>
<name>A0A3S3PZ78_9SPHI</name>
<sequence length="492" mass="53592">MRINIKKTTFLWVITATIGLSSCKKFVDINDDPTRLKDPDASLILPAAQGRIGFTMGSDIHRFTSLWAQQFAAQGGGSAQPTQYDKYAVGEGDINNTWAATFGGTLSDLQKVIQKTETTSPRYSGVSKLLKAYVYQTHVDAYGDLPFSEANGFEANLKPKYDSSSSIYDALIGLIDAGIADIKKASALSPTTDDLFYGGDMDKWERFGNALKLRIYIHYFSANGTAADATKAKNGIVAVLATNKLLRNNADNFQMRFLTSANQTNPIHQFEGSRPNQFFPSKTLVDLMNAKSDARRNSFLTLFSGSYVGATNGLGDITISTNFSRMSTYLRGKLSAGVYGGEAPIRMLTFAEQNQILAEYYARTNGGADLLTADTYYKAGITASFGAATEFSDATEAAAVNAGLTTYLASTNGTIAVGNAIQKIIEEKFVANFGVAIEPWTDWRRTGFPVLTPVSPATAIPRILPYSFNERSYNPNTPARPSVFTKTVFWDK</sequence>
<keyword evidence="2" id="KW-1185">Reference proteome</keyword>